<reference evidence="4 5" key="1">
    <citation type="submission" date="2019-09" db="EMBL/GenBank/DDBJ databases">
        <title>Parvibaculum sedimenti sp. nov., isolated from sediment.</title>
        <authorList>
            <person name="Wang Y."/>
        </authorList>
    </citation>
    <scope>NUCLEOTIDE SEQUENCE [LARGE SCALE GENOMIC DNA]</scope>
    <source>
        <strain evidence="4 5">HXT-9</strain>
    </source>
</reference>
<comment type="caution">
    <text evidence="4">The sequence shown here is derived from an EMBL/GenBank/DDBJ whole genome shotgun (WGS) entry which is preliminary data.</text>
</comment>
<evidence type="ECO:0000313" key="4">
    <source>
        <dbReference type="EMBL" id="KAB7738943.1"/>
    </source>
</evidence>
<name>A0A6N6VDY9_9HYPH</name>
<evidence type="ECO:0000259" key="3">
    <source>
        <dbReference type="Pfam" id="PF05170"/>
    </source>
</evidence>
<keyword evidence="2" id="KW-1133">Transmembrane helix</keyword>
<dbReference type="GO" id="GO:0090313">
    <property type="term" value="P:regulation of protein targeting to membrane"/>
    <property type="evidence" value="ECO:0007669"/>
    <property type="project" value="TreeGrafter"/>
</dbReference>
<evidence type="ECO:0000313" key="5">
    <source>
        <dbReference type="Proteomes" id="UP000468901"/>
    </source>
</evidence>
<dbReference type="PANTHER" id="PTHR30441">
    <property type="entry name" value="DUF748 DOMAIN-CONTAINING PROTEIN"/>
    <property type="match status" value="1"/>
</dbReference>
<keyword evidence="5" id="KW-1185">Reference proteome</keyword>
<gene>
    <name evidence="4" type="ORF">F2P47_14155</name>
</gene>
<sequence length="1179" mass="121794">MLTSETVLNSVLSYIAGLIILLLLAALVGPTFVDWNQFRNQIEAQGTKLTGRELKIGGDIRFVVLPAPHLTLNDVSLSNLEGGANPDFLRFGQIDAEVALAPLLSGEVTVSSVTVARPQVHLEIMRDGRSNWRGLVADSLREEGLFGLASISLEKVTFDDGTITFFDHRSERSWRVDHLNGAVMATSLLGPIRANLKFTANEIPLALRLAVGNFAGLKAFPVTAELQTLAQPAKLLFSGVSTGFSSGVRLDGTGTFEYGSTKTEDGQKPRAPLRIEAGVVISEDLATFRNLAVSMAGTTLKGEARAEWKKRPNVSVSLDGEALTLDPLADRIGEFLSGSKVPFGSLAALPLPQGFDAKANVKVGGLLIHDVLVRDASFAVSLDDGRLSVDRAAGDIGGGTQLELSGALAHGDKGGQFGGKVKATSRNMGALASWLESLGAVPGQTAESNAEKPVPPVLAKEPGRAFSVASNIQLTADSLSFNGLTAAYALTPDAADIKGDVAFTERDGRALLRGALTARSFDLDPLIALWPATAPKPLTLLDANDVDIALKADRLTVNDEDVTGLDMSVAMNKGELDLRHFSAVDLAGAKLTLAGVLSGLTRGDIGALQGTLHGELAAEKTDRLFALTGIDAPGVKGPLQLTLDTTSGEGEEKQTRLDTLMLKGAAGGSRVDAVLKLAHATDGKIGHVDLLANAANADGRVLLSQMGFTPGDGISGAGTISLQMSGAVGNPFDTSLRVNVGQGTFNAKGELADPFGSADFAGHVDISASEIAPVLAAIGMGQRMADFTVAQAAGPSFVFSSDVKRDATGLALSNLEGVAGNLHLSGEASWSAPTDAGKKPSLAGKFEANALDLSSVFATTASDQGSLWPTAALDWSVLGTFDGNVELKTKALKLGGLRLDDSDMHLTLADGVLSATPFTAKFADGTATVGARINSGKNGEAGIGLSVAVEGADIALVGPEVFGTSFGTGRTDINAELNGQGRSWLALISSISGTGTLKTRNAGLAPLDVPAFSAGLKTLKSLDQFTALEGETLAKGNTPVAGLDGDFAVKDGIARLDREALQLKGGKGKLTAMLDLGRLAADAELTVMPDEPQGVPAFSSVVAGKLGALDRRNDTIAVQGFVAKRIIADTAREAGVGAIPSDLKNLLGLSDDELKAKGPAAGGIPLPVTRPAQPEASLQ</sequence>
<dbReference type="AlphaFoldDB" id="A0A6N6VDY9"/>
<dbReference type="EMBL" id="WESC01000014">
    <property type="protein sequence ID" value="KAB7738943.1"/>
    <property type="molecule type" value="Genomic_DNA"/>
</dbReference>
<organism evidence="4 5">
    <name type="scientific">Parvibaculum sedimenti</name>
    <dbReference type="NCBI Taxonomy" id="2608632"/>
    <lineage>
        <taxon>Bacteria</taxon>
        <taxon>Pseudomonadati</taxon>
        <taxon>Pseudomonadota</taxon>
        <taxon>Alphaproteobacteria</taxon>
        <taxon>Hyphomicrobiales</taxon>
        <taxon>Parvibaculaceae</taxon>
        <taxon>Parvibaculum</taxon>
    </lineage>
</organism>
<protein>
    <submittedName>
        <fullName evidence="4">AsmA family protein</fullName>
    </submittedName>
</protein>
<dbReference type="PANTHER" id="PTHR30441:SF4">
    <property type="entry name" value="PROTEIN ASMA"/>
    <property type="match status" value="1"/>
</dbReference>
<dbReference type="InterPro" id="IPR052894">
    <property type="entry name" value="AsmA-related"/>
</dbReference>
<accession>A0A6N6VDY9</accession>
<keyword evidence="2" id="KW-0472">Membrane</keyword>
<feature type="domain" description="AsmA" evidence="3">
    <location>
        <begin position="16"/>
        <end position="311"/>
    </location>
</feature>
<dbReference type="Proteomes" id="UP000468901">
    <property type="component" value="Unassembled WGS sequence"/>
</dbReference>
<feature type="transmembrane region" description="Helical" evidence="2">
    <location>
        <begin position="12"/>
        <end position="33"/>
    </location>
</feature>
<feature type="domain" description="AsmA" evidence="3">
    <location>
        <begin position="861"/>
        <end position="1056"/>
    </location>
</feature>
<evidence type="ECO:0000256" key="2">
    <source>
        <dbReference type="SAM" id="Phobius"/>
    </source>
</evidence>
<keyword evidence="2" id="KW-0812">Transmembrane</keyword>
<evidence type="ECO:0000256" key="1">
    <source>
        <dbReference type="SAM" id="MobiDB-lite"/>
    </source>
</evidence>
<dbReference type="InterPro" id="IPR007844">
    <property type="entry name" value="AsmA"/>
</dbReference>
<feature type="region of interest" description="Disordered" evidence="1">
    <location>
        <begin position="1158"/>
        <end position="1179"/>
    </location>
</feature>
<proteinExistence type="predicted"/>
<dbReference type="GO" id="GO:0005886">
    <property type="term" value="C:plasma membrane"/>
    <property type="evidence" value="ECO:0007669"/>
    <property type="project" value="TreeGrafter"/>
</dbReference>
<dbReference type="Pfam" id="PF05170">
    <property type="entry name" value="AsmA"/>
    <property type="match status" value="2"/>
</dbReference>